<dbReference type="GO" id="GO:0006270">
    <property type="term" value="P:DNA replication initiation"/>
    <property type="evidence" value="ECO:0007669"/>
    <property type="project" value="TreeGrafter"/>
</dbReference>
<dbReference type="VEuPathDB" id="FungiDB:FOIG_00649"/>
<gene>
    <name evidence="9" type="ORF">BFJ68_g9819</name>
</gene>
<dbReference type="GO" id="GO:0031261">
    <property type="term" value="C:DNA replication preinitiation complex"/>
    <property type="evidence" value="ECO:0007669"/>
    <property type="project" value="TreeGrafter"/>
</dbReference>
<evidence type="ECO:0000256" key="1">
    <source>
        <dbReference type="ARBA" id="ARBA00004123"/>
    </source>
</evidence>
<organism evidence="9 10">
    <name type="scientific">Fusarium oxysporum</name>
    <name type="common">Fusarium vascular wilt</name>
    <dbReference type="NCBI Taxonomy" id="5507"/>
    <lineage>
        <taxon>Eukaryota</taxon>
        <taxon>Fungi</taxon>
        <taxon>Dikarya</taxon>
        <taxon>Ascomycota</taxon>
        <taxon>Pezizomycotina</taxon>
        <taxon>Sordariomycetes</taxon>
        <taxon>Hypocreomycetidae</taxon>
        <taxon>Hypocreales</taxon>
        <taxon>Nectriaceae</taxon>
        <taxon>Fusarium</taxon>
        <taxon>Fusarium oxysporum species complex</taxon>
    </lineage>
</organism>
<evidence type="ECO:0000259" key="7">
    <source>
        <dbReference type="Pfam" id="PF07034"/>
    </source>
</evidence>
<dbReference type="EMBL" id="MRCY01000049">
    <property type="protein sequence ID" value="RKL07781.1"/>
    <property type="molecule type" value="Genomic_DNA"/>
</dbReference>
<proteinExistence type="inferred from homology"/>
<dbReference type="VEuPathDB" id="FungiDB:FOC1_g10015461"/>
<evidence type="ECO:0000256" key="3">
    <source>
        <dbReference type="ARBA" id="ARBA00022705"/>
    </source>
</evidence>
<dbReference type="CDD" id="cd20704">
    <property type="entry name" value="Orc3"/>
    <property type="match status" value="2"/>
</dbReference>
<keyword evidence="3" id="KW-0235">DNA replication</keyword>
<dbReference type="PANTHER" id="PTHR12748:SF0">
    <property type="entry name" value="ORIGIN RECOGNITION COMPLEX SUBUNIT 3"/>
    <property type="match status" value="1"/>
</dbReference>
<dbReference type="VEuPathDB" id="FungiDB:FOXG_00176"/>
<reference evidence="9 10" key="1">
    <citation type="journal article" date="2018" name="Sci. Rep.">
        <title>Characterisation of pathogen-specific regions and novel effector candidates in Fusarium oxysporum f. sp. cepae.</title>
        <authorList>
            <person name="Armitage A.D."/>
            <person name="Taylor A."/>
            <person name="Sobczyk M.K."/>
            <person name="Baxter L."/>
            <person name="Greenfield B.P."/>
            <person name="Bates H.J."/>
            <person name="Wilson F."/>
            <person name="Jackson A.C."/>
            <person name="Ott S."/>
            <person name="Harrison R.J."/>
            <person name="Clarkson J.P."/>
        </authorList>
    </citation>
    <scope>NUCLEOTIDE SEQUENCE [LARGE SCALE GENOMIC DNA]</scope>
    <source>
        <strain evidence="9 10">Fo_A28</strain>
    </source>
</reference>
<evidence type="ECO:0000313" key="10">
    <source>
        <dbReference type="Proteomes" id="UP000285860"/>
    </source>
</evidence>
<dbReference type="InterPro" id="IPR020795">
    <property type="entry name" value="ORC3"/>
</dbReference>
<protein>
    <submittedName>
        <fullName evidence="9">Uncharacterized protein</fullName>
    </submittedName>
</protein>
<dbReference type="Proteomes" id="UP000285860">
    <property type="component" value="Unassembled WGS sequence"/>
</dbReference>
<dbReference type="VEuPathDB" id="FungiDB:HZS61_000589"/>
<dbReference type="VEuPathDB" id="FungiDB:FOC4_g10015406"/>
<dbReference type="InterPro" id="IPR040855">
    <property type="entry name" value="ORC_WH_C"/>
</dbReference>
<dbReference type="AlphaFoldDB" id="A0A420QSN0"/>
<name>A0A420QSN0_FUSOX</name>
<evidence type="ECO:0000256" key="5">
    <source>
        <dbReference type="ARBA" id="ARBA00023242"/>
    </source>
</evidence>
<feature type="compositionally biased region" description="Basic residues" evidence="6">
    <location>
        <begin position="32"/>
        <end position="41"/>
    </location>
</feature>
<sequence length="695" mass="78154">MAREVINQDTYSQEDHQVAYVFDPEDDGTRQKPAKRRRRSKQGQDSAEIVKDSSAFVPLLNGAEKPEFVKLRERLFQESWAKIDERIERILKTSNIETLNEVSEFAKDAVTESGDRIPSAFIITGPNIASQDLLFQQLSETLQQTTSSKFVSLRSSEASTLKATLKKIIRDVTAKASTDEDDDLEGRRYLDYDLEALYAFIKPQNVEHVFVAFQDSEGFDSSLLSDLIILFNSWRPRIPFTLLFGVATSVELLQARLLKASCQQIYGAQFDVIQTSTILETVFKTAVATSDAPVVLGASLIRSLLDRQHDQVSGIQTFTMSLKYAYMCHFYANPLSVLEHTASLQAEHIEAIRHTDSFRENVEQAVESGILDNVQYAKGLLENDEFLVTRVQDSLARRQESVEDFLRSLLILGETESQDIEFSRAYAEALDEGVSITENSRAIESVRRMDVGELLVMLRKVVSILQKGDCGLLLGPATKQTDLEFRDALTRQLVNLEELQSKAEEQGITLRSKYSGQSKVMRTTVIAQRVQLSQDSAALTDEDKQLTQAIDELTGLLVTHVQFVRPKSLLLSESWLYDSRAPSRDVFVPRPRAVLERSLTRPHDYLSCSCCKPGDGETPATLPATALLYRLYTETGSLINVADLWAAFSALVSEEETDERKSLVMFYRALAELRALGFVKASKKKADHIAKLKWL</sequence>
<dbReference type="Pfam" id="PF07034">
    <property type="entry name" value="ORC3_N"/>
    <property type="match status" value="1"/>
</dbReference>
<evidence type="ECO:0000259" key="8">
    <source>
        <dbReference type="Pfam" id="PF18137"/>
    </source>
</evidence>
<feature type="domain" description="Origin recognition complex subunit 3 N-terminal" evidence="7">
    <location>
        <begin position="38"/>
        <end position="338"/>
    </location>
</feature>
<comment type="caution">
    <text evidence="9">The sequence shown here is derived from an EMBL/GenBank/DDBJ whole genome shotgun (WGS) entry which is preliminary data.</text>
</comment>
<comment type="subcellular location">
    <subcellularLocation>
        <location evidence="1">Nucleus</location>
    </subcellularLocation>
</comment>
<dbReference type="PANTHER" id="PTHR12748">
    <property type="entry name" value="ORIGIN RECOGNITION COMPLEX SUBUNIT 3"/>
    <property type="match status" value="1"/>
</dbReference>
<dbReference type="VEuPathDB" id="FungiDB:FOMG_00834"/>
<feature type="region of interest" description="Disordered" evidence="6">
    <location>
        <begin position="1"/>
        <end position="48"/>
    </location>
</feature>
<dbReference type="InterPro" id="IPR045667">
    <property type="entry name" value="ORC3_N"/>
</dbReference>
<feature type="domain" description="Origin recognition complex subunit 3 winged helix C-terminal" evidence="8">
    <location>
        <begin position="592"/>
        <end position="694"/>
    </location>
</feature>
<evidence type="ECO:0000256" key="6">
    <source>
        <dbReference type="SAM" id="MobiDB-lite"/>
    </source>
</evidence>
<accession>A0A420QSN0</accession>
<evidence type="ECO:0000313" key="9">
    <source>
        <dbReference type="EMBL" id="RKL07781.1"/>
    </source>
</evidence>
<keyword evidence="5" id="KW-0539">Nucleus</keyword>
<evidence type="ECO:0000256" key="4">
    <source>
        <dbReference type="ARBA" id="ARBA00023125"/>
    </source>
</evidence>
<dbReference type="GO" id="GO:0005664">
    <property type="term" value="C:nuclear origin of replication recognition complex"/>
    <property type="evidence" value="ECO:0007669"/>
    <property type="project" value="InterPro"/>
</dbReference>
<dbReference type="GO" id="GO:0003688">
    <property type="term" value="F:DNA replication origin binding"/>
    <property type="evidence" value="ECO:0007669"/>
    <property type="project" value="TreeGrafter"/>
</dbReference>
<dbReference type="VEuPathDB" id="FungiDB:FOZG_00832"/>
<comment type="similarity">
    <text evidence="2">Belongs to the ORC3 family.</text>
</comment>
<dbReference type="Pfam" id="PF18137">
    <property type="entry name" value="WHD_ORC"/>
    <property type="match status" value="1"/>
</dbReference>
<evidence type="ECO:0000256" key="2">
    <source>
        <dbReference type="ARBA" id="ARBA00010977"/>
    </source>
</evidence>
<keyword evidence="4" id="KW-0238">DNA-binding</keyword>
<dbReference type="GO" id="GO:0005656">
    <property type="term" value="C:nuclear pre-replicative complex"/>
    <property type="evidence" value="ECO:0007669"/>
    <property type="project" value="TreeGrafter"/>
</dbReference>